<feature type="domain" description="DUF1214" evidence="2">
    <location>
        <begin position="342"/>
        <end position="453"/>
    </location>
</feature>
<dbReference type="InterPro" id="IPR006311">
    <property type="entry name" value="TAT_signal"/>
</dbReference>
<evidence type="ECO:0000259" key="2">
    <source>
        <dbReference type="Pfam" id="PF06742"/>
    </source>
</evidence>
<reference evidence="4 5" key="1">
    <citation type="submission" date="2024-02" db="EMBL/GenBank/DDBJ databases">
        <title>Adaptive strategies in a cosmopolitan and abundant soil bacterium.</title>
        <authorList>
            <person name="Carini P."/>
        </authorList>
    </citation>
    <scope>NUCLEOTIDE SEQUENCE [LARGE SCALE GENOMIC DNA]</scope>
    <source>
        <strain evidence="4 5">AZCC 1608</strain>
    </source>
</reference>
<evidence type="ECO:0000256" key="1">
    <source>
        <dbReference type="SAM" id="SignalP"/>
    </source>
</evidence>
<dbReference type="Gene3D" id="2.60.120.600">
    <property type="entry name" value="Domain of unknown function DUF1214, C-terminal domain"/>
    <property type="match status" value="1"/>
</dbReference>
<dbReference type="RefSeq" id="WP_334483813.1">
    <property type="nucleotide sequence ID" value="NZ_JAZHRV010000001.1"/>
</dbReference>
<feature type="chain" id="PRO_5046906373" description="Cell envelope protein" evidence="1">
    <location>
        <begin position="27"/>
        <end position="469"/>
    </location>
</feature>
<dbReference type="Proteomes" id="UP001364224">
    <property type="component" value="Unassembled WGS sequence"/>
</dbReference>
<gene>
    <name evidence="4" type="ORF">V1286_005050</name>
</gene>
<name>A0ABU8BG34_9BRAD</name>
<dbReference type="InterPro" id="IPR010679">
    <property type="entry name" value="DUF1254"/>
</dbReference>
<dbReference type="InterPro" id="IPR037049">
    <property type="entry name" value="DUF1214_C_sf"/>
</dbReference>
<dbReference type="SUPFAM" id="SSF160935">
    <property type="entry name" value="VPA0735-like"/>
    <property type="match status" value="1"/>
</dbReference>
<dbReference type="Gene3D" id="2.60.40.1610">
    <property type="entry name" value="Domain of unknown function DUF1254"/>
    <property type="match status" value="1"/>
</dbReference>
<keyword evidence="5" id="KW-1185">Reference proteome</keyword>
<dbReference type="PROSITE" id="PS51318">
    <property type="entry name" value="TAT"/>
    <property type="match status" value="1"/>
</dbReference>
<comment type="caution">
    <text evidence="4">The sequence shown here is derived from an EMBL/GenBank/DDBJ whole genome shotgun (WGS) entry which is preliminary data.</text>
</comment>
<proteinExistence type="predicted"/>
<organism evidence="4 5">
    <name type="scientific">Bradyrhizobium algeriense</name>
    <dbReference type="NCBI Taxonomy" id="634784"/>
    <lineage>
        <taxon>Bacteria</taxon>
        <taxon>Pseudomonadati</taxon>
        <taxon>Pseudomonadota</taxon>
        <taxon>Alphaproteobacteria</taxon>
        <taxon>Hyphomicrobiales</taxon>
        <taxon>Nitrobacteraceae</taxon>
        <taxon>Bradyrhizobium</taxon>
    </lineage>
</organism>
<dbReference type="PANTHER" id="PTHR36509:SF2">
    <property type="entry name" value="BLL3101 PROTEIN"/>
    <property type="match status" value="1"/>
</dbReference>
<dbReference type="PANTHER" id="PTHR36509">
    <property type="entry name" value="BLL3101 PROTEIN"/>
    <property type="match status" value="1"/>
</dbReference>
<evidence type="ECO:0000259" key="3">
    <source>
        <dbReference type="Pfam" id="PF06863"/>
    </source>
</evidence>
<sequence>MRTVTRRGFVGGVALLPALHFSAAHAQPGVSPAEARAIAKEAYIYGFPIVDNYRVQHAYWMDKTNPEYKGPFNEIWNSARLFSPADKAIQTPNSDTLYSFIGADLRSEPLVLTVPAIEKERYFSVQLIDYYTFNFDYIGTRTTGNGGGSFLLAGPGWKGETPKGVKKVFRCETELAFPGYRTQLFNPDDIDNVRKVQAGYKVQPLSAFLGQPAPKAVPAIDFIKPLTPADEKTSPEFFSILNFVLQFCPTVPSEKALMARFAKIGVGAGKTFDASKLSPEMKTAIEQGMADAWAAFTGLKKEFDEGKVTAGDVFGTRAYLKGNYLYRMAAAVLGIYGNSKQEAMYPVYYVDATKQKLDGTNRYTVRFAPGQLPPVNAFWSLTMYEEPQSLLVANPLNRYLINSPMLPQLKRDADGGLTMIIQNESPGKEKEANWLPAPKGPFSMIMRLYWPKEAAVEGKWKQPPLQRAG</sequence>
<dbReference type="Pfam" id="PF06742">
    <property type="entry name" value="DUF1214"/>
    <property type="match status" value="1"/>
</dbReference>
<dbReference type="Pfam" id="PF06863">
    <property type="entry name" value="DUF1254"/>
    <property type="match status" value="1"/>
</dbReference>
<feature type="domain" description="DUF1254" evidence="3">
    <location>
        <begin position="72"/>
        <end position="204"/>
    </location>
</feature>
<feature type="signal peptide" evidence="1">
    <location>
        <begin position="1"/>
        <end position="26"/>
    </location>
</feature>
<dbReference type="InterPro" id="IPR010621">
    <property type="entry name" value="DUF1214"/>
</dbReference>
<protein>
    <recommendedName>
        <fullName evidence="6">Cell envelope protein</fullName>
    </recommendedName>
</protein>
<accession>A0ABU8BG34</accession>
<evidence type="ECO:0000313" key="4">
    <source>
        <dbReference type="EMBL" id="MEH2557521.1"/>
    </source>
</evidence>
<dbReference type="EMBL" id="JAZHRV010000001">
    <property type="protein sequence ID" value="MEH2557521.1"/>
    <property type="molecule type" value="Genomic_DNA"/>
</dbReference>
<keyword evidence="1" id="KW-0732">Signal</keyword>
<dbReference type="InterPro" id="IPR037050">
    <property type="entry name" value="DUF1254_sf"/>
</dbReference>
<evidence type="ECO:0008006" key="6">
    <source>
        <dbReference type="Google" id="ProtNLM"/>
    </source>
</evidence>
<evidence type="ECO:0000313" key="5">
    <source>
        <dbReference type="Proteomes" id="UP001364224"/>
    </source>
</evidence>